<gene>
    <name evidence="1" type="ORF">PGTUg99_012159</name>
</gene>
<dbReference type="EMBL" id="VDEP01000304">
    <property type="protein sequence ID" value="KAA1109501.1"/>
    <property type="molecule type" value="Genomic_DNA"/>
</dbReference>
<accession>A0A5B0Q8J7</accession>
<name>A0A5B0Q8J7_PUCGR</name>
<reference evidence="1 2" key="1">
    <citation type="submission" date="2019-05" db="EMBL/GenBank/DDBJ databases">
        <title>Emergence of the Ug99 lineage of the wheat stem rust pathogen through somatic hybridization.</title>
        <authorList>
            <person name="Li F."/>
            <person name="Upadhyaya N.M."/>
            <person name="Sperschneider J."/>
            <person name="Matny O."/>
            <person name="Nguyen-Phuc H."/>
            <person name="Mago R."/>
            <person name="Raley C."/>
            <person name="Miller M.E."/>
            <person name="Silverstein K.A.T."/>
            <person name="Henningsen E."/>
            <person name="Hirsch C.D."/>
            <person name="Visser B."/>
            <person name="Pretorius Z.A."/>
            <person name="Steffenson B.J."/>
            <person name="Schwessinger B."/>
            <person name="Dodds P.N."/>
            <person name="Figueroa M."/>
        </authorList>
    </citation>
    <scope>NUCLEOTIDE SEQUENCE [LARGE SCALE GENOMIC DNA]</scope>
    <source>
        <strain evidence="1 2">Ug99</strain>
    </source>
</reference>
<proteinExistence type="predicted"/>
<evidence type="ECO:0000313" key="1">
    <source>
        <dbReference type="EMBL" id="KAA1109501.1"/>
    </source>
</evidence>
<comment type="caution">
    <text evidence="1">The sequence shown here is derived from an EMBL/GenBank/DDBJ whole genome shotgun (WGS) entry which is preliminary data.</text>
</comment>
<organism evidence="1 2">
    <name type="scientific">Puccinia graminis f. sp. tritici</name>
    <dbReference type="NCBI Taxonomy" id="56615"/>
    <lineage>
        <taxon>Eukaryota</taxon>
        <taxon>Fungi</taxon>
        <taxon>Dikarya</taxon>
        <taxon>Basidiomycota</taxon>
        <taxon>Pucciniomycotina</taxon>
        <taxon>Pucciniomycetes</taxon>
        <taxon>Pucciniales</taxon>
        <taxon>Pucciniaceae</taxon>
        <taxon>Puccinia</taxon>
    </lineage>
</organism>
<protein>
    <submittedName>
        <fullName evidence="1">Uncharacterized protein</fullName>
    </submittedName>
</protein>
<dbReference type="Proteomes" id="UP000325313">
    <property type="component" value="Unassembled WGS sequence"/>
</dbReference>
<sequence>MPSVRDIAADAFIREYAGHLKRSGENGLLQFRTRCYPFLEGRRMFTLNSHFRQDRGPYMGGYRQDRTLQGACSI</sequence>
<evidence type="ECO:0000313" key="2">
    <source>
        <dbReference type="Proteomes" id="UP000325313"/>
    </source>
</evidence>
<dbReference type="AlphaFoldDB" id="A0A5B0Q8J7"/>